<feature type="compositionally biased region" description="Basic and acidic residues" evidence="1">
    <location>
        <begin position="56"/>
        <end position="88"/>
    </location>
</feature>
<dbReference type="PROSITE" id="PS51222">
    <property type="entry name" value="DCD"/>
    <property type="match status" value="1"/>
</dbReference>
<dbReference type="PANTHER" id="PTHR46444:SF11">
    <property type="entry name" value="DCD DOMAIN-CONTAINING PROTEIN"/>
    <property type="match status" value="1"/>
</dbReference>
<feature type="compositionally biased region" description="Acidic residues" evidence="1">
    <location>
        <begin position="112"/>
        <end position="174"/>
    </location>
</feature>
<feature type="compositionally biased region" description="Basic and acidic residues" evidence="1">
    <location>
        <begin position="401"/>
        <end position="418"/>
    </location>
</feature>
<comment type="caution">
    <text evidence="3">The sequence shown here is derived from an EMBL/GenBank/DDBJ whole genome shotgun (WGS) entry which is preliminary data.</text>
</comment>
<organism evidence="3 4">
    <name type="scientific">Buddleja alternifolia</name>
    <dbReference type="NCBI Taxonomy" id="168488"/>
    <lineage>
        <taxon>Eukaryota</taxon>
        <taxon>Viridiplantae</taxon>
        <taxon>Streptophyta</taxon>
        <taxon>Embryophyta</taxon>
        <taxon>Tracheophyta</taxon>
        <taxon>Spermatophyta</taxon>
        <taxon>Magnoliopsida</taxon>
        <taxon>eudicotyledons</taxon>
        <taxon>Gunneridae</taxon>
        <taxon>Pentapetalae</taxon>
        <taxon>asterids</taxon>
        <taxon>lamiids</taxon>
        <taxon>Lamiales</taxon>
        <taxon>Scrophulariaceae</taxon>
        <taxon>Buddlejeae</taxon>
        <taxon>Buddleja</taxon>
    </lineage>
</organism>
<feature type="compositionally biased region" description="Basic and acidic residues" evidence="1">
    <location>
        <begin position="175"/>
        <end position="211"/>
    </location>
</feature>
<proteinExistence type="predicted"/>
<feature type="region of interest" description="Disordered" evidence="1">
    <location>
        <begin position="1"/>
        <end position="33"/>
    </location>
</feature>
<dbReference type="PANTHER" id="PTHR46444">
    <property type="entry name" value="DCD (DEVELOPMENT AND CELL DEATH) DOMAIN PROTEIN-RELATED"/>
    <property type="match status" value="1"/>
</dbReference>
<dbReference type="SMART" id="SM00767">
    <property type="entry name" value="DCD"/>
    <property type="match status" value="1"/>
</dbReference>
<feature type="region of interest" description="Disordered" evidence="1">
    <location>
        <begin position="56"/>
        <end position="241"/>
    </location>
</feature>
<keyword evidence="4" id="KW-1185">Reference proteome</keyword>
<feature type="domain" description="DCD" evidence="2">
    <location>
        <begin position="243"/>
        <end position="370"/>
    </location>
</feature>
<feature type="compositionally biased region" description="Basic and acidic residues" evidence="1">
    <location>
        <begin position="218"/>
        <end position="235"/>
    </location>
</feature>
<reference evidence="3" key="1">
    <citation type="submission" date="2019-10" db="EMBL/GenBank/DDBJ databases">
        <authorList>
            <person name="Zhang R."/>
            <person name="Pan Y."/>
            <person name="Wang J."/>
            <person name="Ma R."/>
            <person name="Yu S."/>
        </authorList>
    </citation>
    <scope>NUCLEOTIDE SEQUENCE</scope>
    <source>
        <strain evidence="3">LA-IB0</strain>
        <tissue evidence="3">Leaf</tissue>
    </source>
</reference>
<dbReference type="AlphaFoldDB" id="A0AAV6Y8T6"/>
<feature type="region of interest" description="Disordered" evidence="1">
    <location>
        <begin position="375"/>
        <end position="580"/>
    </location>
</feature>
<dbReference type="Proteomes" id="UP000826271">
    <property type="component" value="Unassembled WGS sequence"/>
</dbReference>
<accession>A0AAV6Y8T6</accession>
<feature type="compositionally biased region" description="Polar residues" evidence="1">
    <location>
        <begin position="97"/>
        <end position="110"/>
    </location>
</feature>
<evidence type="ECO:0000313" key="4">
    <source>
        <dbReference type="Proteomes" id="UP000826271"/>
    </source>
</evidence>
<sequence>MVKRKKKAASSNKTVGENEAVENALAETKTSDSVTVNVEESVVDAQVKDNVELTAEEVKNGEHEKINSEEGSGKHEGTNNEEGEKAMEVDNDEDTITTKMNGDNTAAHQNTSEDDEADDLEEVMWEDDEEDSEEDYEENVADEDEFSDEHATEEEGYDDEDELSEEATEEDDEGNTEKEKGIAEGDGEKAEEHNTEKVELTLKSIEKSKERSTKKKVRAESSKKAERGDKPESSSKRKTKKRVESMGMIFICSSKTKNDCYQYRVLGLPETKKDMVRKIYTGMRLFLYDVDLKLMYGIYKAAGPGGYNIEPKAFKSQFPSQVRFKVLDDCLPLPEEKFKKVIKENYYTNTKFDCILTSEQVKKLCKLFISSSKRQKPKKLGRSRKAEKLHPVRRERARRPRPADERRLPLREERVYRERPRKRPRKAITPLPPPRRPLTPPLPSTARSYAYERTLDVDAHRREPYLERRSPYRDGRGPLLKRHDPYLERRSPYRDRDLLSSRRDPYPERRYAYRDDPYVERRDVYRDGRDDPYPERRRDYRDGRDSYLESRDPLRDGRDSYVEHRGVYGPHSETYSSYRRDPISDHRDVYREDQGFEYRDSYRRDIQPLSLQTRRENEIGTRDSYISYRERPSYFESIYSAEYPSRVGLPREYHL</sequence>
<feature type="compositionally biased region" description="Pro residues" evidence="1">
    <location>
        <begin position="430"/>
        <end position="443"/>
    </location>
</feature>
<evidence type="ECO:0000259" key="2">
    <source>
        <dbReference type="PROSITE" id="PS51222"/>
    </source>
</evidence>
<evidence type="ECO:0000256" key="1">
    <source>
        <dbReference type="SAM" id="MobiDB-lite"/>
    </source>
</evidence>
<evidence type="ECO:0000313" key="3">
    <source>
        <dbReference type="EMBL" id="KAG8387850.1"/>
    </source>
</evidence>
<feature type="compositionally biased region" description="Basic and acidic residues" evidence="1">
    <location>
        <begin position="384"/>
        <end position="394"/>
    </location>
</feature>
<dbReference type="InterPro" id="IPR013989">
    <property type="entry name" value="Dev_and_cell_death_domain"/>
</dbReference>
<name>A0AAV6Y8T6_9LAMI</name>
<dbReference type="Pfam" id="PF10539">
    <property type="entry name" value="Dev_Cell_Death"/>
    <property type="match status" value="1"/>
</dbReference>
<gene>
    <name evidence="3" type="ORF">BUALT_Bualt02G0064100</name>
</gene>
<feature type="compositionally biased region" description="Basic and acidic residues" evidence="1">
    <location>
        <begin position="453"/>
        <end position="566"/>
    </location>
</feature>
<dbReference type="EMBL" id="WHWC01000002">
    <property type="protein sequence ID" value="KAG8387850.1"/>
    <property type="molecule type" value="Genomic_DNA"/>
</dbReference>
<protein>
    <recommendedName>
        <fullName evidence="2">DCD domain-containing protein</fullName>
    </recommendedName>
</protein>